<dbReference type="Gene3D" id="2.115.10.20">
    <property type="entry name" value="Glycosyl hydrolase domain, family 43"/>
    <property type="match status" value="1"/>
</dbReference>
<dbReference type="GO" id="GO:0005737">
    <property type="term" value="C:cytoplasm"/>
    <property type="evidence" value="ECO:0007669"/>
    <property type="project" value="TreeGrafter"/>
</dbReference>
<dbReference type="InterPro" id="IPR013148">
    <property type="entry name" value="Glyco_hydro_32_N"/>
</dbReference>
<evidence type="ECO:0000256" key="3">
    <source>
        <dbReference type="ARBA" id="ARBA00023295"/>
    </source>
</evidence>
<protein>
    <recommendedName>
        <fullName evidence="4">Glycosyl hydrolase family 32 N-terminal domain-containing protein</fullName>
    </recommendedName>
</protein>
<feature type="domain" description="Glycosyl hydrolase family 32 N-terminal" evidence="4">
    <location>
        <begin position="2"/>
        <end position="146"/>
    </location>
</feature>
<keyword evidence="3" id="KW-0326">Glycosidase</keyword>
<dbReference type="PANTHER" id="PTHR42800">
    <property type="entry name" value="EXOINULINASE INUD (AFU_ORTHOLOGUE AFUA_5G00480)"/>
    <property type="match status" value="1"/>
</dbReference>
<keyword evidence="2" id="KW-0378">Hydrolase</keyword>
<proteinExistence type="inferred from homology"/>
<name>X1KM45_9ZZZZ</name>
<dbReference type="EMBL" id="BARU01045582">
    <property type="protein sequence ID" value="GAH94680.1"/>
    <property type="molecule type" value="Genomic_DNA"/>
</dbReference>
<accession>X1KM45</accession>
<dbReference type="GO" id="GO:0004575">
    <property type="term" value="F:sucrose alpha-glucosidase activity"/>
    <property type="evidence" value="ECO:0007669"/>
    <property type="project" value="TreeGrafter"/>
</dbReference>
<dbReference type="AlphaFoldDB" id="X1KM45"/>
<dbReference type="InterPro" id="IPR023296">
    <property type="entry name" value="Glyco_hydro_beta-prop_sf"/>
</dbReference>
<evidence type="ECO:0000256" key="1">
    <source>
        <dbReference type="ARBA" id="ARBA00009902"/>
    </source>
</evidence>
<feature type="non-terminal residue" evidence="5">
    <location>
        <position position="147"/>
    </location>
</feature>
<feature type="non-terminal residue" evidence="5">
    <location>
        <position position="1"/>
    </location>
</feature>
<sequence length="147" mass="17215">SNDKGRTFTKYKGNPVQEIIEPNNRDSKVIWHEPTKQWVIVLYLEDSVMGFFTSKDLKSWELQSKYGRENLQECPELFQLAIDGNQQNKKWILYAGNGRYDIGQFDGKKFIPESKEIEFSYGNCFYASQTFNNVPEEDGRRIQIAWG</sequence>
<evidence type="ECO:0000256" key="2">
    <source>
        <dbReference type="ARBA" id="ARBA00022801"/>
    </source>
</evidence>
<reference evidence="5" key="1">
    <citation type="journal article" date="2014" name="Front. Microbiol.">
        <title>High frequency of phylogenetically diverse reductive dehalogenase-homologous genes in deep subseafloor sedimentary metagenomes.</title>
        <authorList>
            <person name="Kawai M."/>
            <person name="Futagami T."/>
            <person name="Toyoda A."/>
            <person name="Takaki Y."/>
            <person name="Nishi S."/>
            <person name="Hori S."/>
            <person name="Arai W."/>
            <person name="Tsubouchi T."/>
            <person name="Morono Y."/>
            <person name="Uchiyama I."/>
            <person name="Ito T."/>
            <person name="Fujiyama A."/>
            <person name="Inagaki F."/>
            <person name="Takami H."/>
        </authorList>
    </citation>
    <scope>NUCLEOTIDE SEQUENCE</scope>
    <source>
        <strain evidence="5">Expedition CK06-06</strain>
    </source>
</reference>
<gene>
    <name evidence="5" type="ORF">S03H2_69108</name>
</gene>
<evidence type="ECO:0000259" key="4">
    <source>
        <dbReference type="Pfam" id="PF00251"/>
    </source>
</evidence>
<dbReference type="GO" id="GO:0005987">
    <property type="term" value="P:sucrose catabolic process"/>
    <property type="evidence" value="ECO:0007669"/>
    <property type="project" value="TreeGrafter"/>
</dbReference>
<organism evidence="5">
    <name type="scientific">marine sediment metagenome</name>
    <dbReference type="NCBI Taxonomy" id="412755"/>
    <lineage>
        <taxon>unclassified sequences</taxon>
        <taxon>metagenomes</taxon>
        <taxon>ecological metagenomes</taxon>
    </lineage>
</organism>
<dbReference type="Pfam" id="PF00251">
    <property type="entry name" value="Glyco_hydro_32N"/>
    <property type="match status" value="1"/>
</dbReference>
<dbReference type="PANTHER" id="PTHR42800:SF1">
    <property type="entry name" value="EXOINULINASE INUD (AFU_ORTHOLOGUE AFUA_5G00480)"/>
    <property type="match status" value="1"/>
</dbReference>
<comment type="similarity">
    <text evidence="1">Belongs to the glycosyl hydrolase 32 family.</text>
</comment>
<evidence type="ECO:0000313" key="5">
    <source>
        <dbReference type="EMBL" id="GAH94680.1"/>
    </source>
</evidence>
<comment type="caution">
    <text evidence="5">The sequence shown here is derived from an EMBL/GenBank/DDBJ whole genome shotgun (WGS) entry which is preliminary data.</text>
</comment>
<dbReference type="SUPFAM" id="SSF75005">
    <property type="entry name" value="Arabinanase/levansucrase/invertase"/>
    <property type="match status" value="1"/>
</dbReference>